<dbReference type="EMBL" id="MLJW01000126">
    <property type="protein sequence ID" value="OIQ97868.1"/>
    <property type="molecule type" value="Genomic_DNA"/>
</dbReference>
<organism evidence="1">
    <name type="scientific">mine drainage metagenome</name>
    <dbReference type="NCBI Taxonomy" id="410659"/>
    <lineage>
        <taxon>unclassified sequences</taxon>
        <taxon>metagenomes</taxon>
        <taxon>ecological metagenomes</taxon>
    </lineage>
</organism>
<comment type="caution">
    <text evidence="1">The sequence shown here is derived from an EMBL/GenBank/DDBJ whole genome shotgun (WGS) entry which is preliminary data.</text>
</comment>
<evidence type="ECO:0008006" key="2">
    <source>
        <dbReference type="Google" id="ProtNLM"/>
    </source>
</evidence>
<name>A0A1J5S0Q1_9ZZZZ</name>
<dbReference type="PANTHER" id="PTHR37952">
    <property type="match status" value="1"/>
</dbReference>
<protein>
    <recommendedName>
        <fullName evidence="2">CreA protein</fullName>
    </recommendedName>
</protein>
<dbReference type="AlphaFoldDB" id="A0A1J5S0Q1"/>
<dbReference type="GO" id="GO:0005829">
    <property type="term" value="C:cytosol"/>
    <property type="evidence" value="ECO:0007669"/>
    <property type="project" value="TreeGrafter"/>
</dbReference>
<sequence length="349" mass="36369">MTHSLIRGLSAPHAPGAGVGSYMSLKRRALAFRQLGLSSLTLRCPKGISGRSGALNALVTGCAGSIRTIFLPQAPGAGVPPAWLSSLMPALPLRQRCGALNALVTGCAGSIRTIFLPQAPGAGVPPAWLSSLMPALPLRQRCGALNALVTGCAGSIRTIFLPQAPGAGVPPAWLSSLMPALPLRQRCGALNALVTGCAGSIVMIALLLGTMAPARAEPVGCVSTTFKLVGPNDKICIDSFHDPKVDGVVCHVSRARTGGLSGMVGLAEDTSDASIACRQIGPITLKGRLDDGEDVFKESRSWLFKKLRVVRFYDKPNNTLVYLSYSDKLVDGSPKNAISTVPIMPWGGR</sequence>
<dbReference type="InterPro" id="IPR010292">
    <property type="entry name" value="Uncharacterised_CreA"/>
</dbReference>
<dbReference type="PANTHER" id="PTHR37952:SF2">
    <property type="entry name" value="PROTEIN CREA"/>
    <property type="match status" value="1"/>
</dbReference>
<dbReference type="Pfam" id="PF05981">
    <property type="entry name" value="CreA"/>
    <property type="match status" value="1"/>
</dbReference>
<reference evidence="1" key="1">
    <citation type="submission" date="2016-10" db="EMBL/GenBank/DDBJ databases">
        <title>Sequence of Gallionella enrichment culture.</title>
        <authorList>
            <person name="Poehlein A."/>
            <person name="Muehling M."/>
            <person name="Daniel R."/>
        </authorList>
    </citation>
    <scope>NUCLEOTIDE SEQUENCE</scope>
</reference>
<gene>
    <name evidence="1" type="ORF">GALL_200500</name>
</gene>
<accession>A0A1J5S0Q1</accession>
<evidence type="ECO:0000313" key="1">
    <source>
        <dbReference type="EMBL" id="OIQ97868.1"/>
    </source>
</evidence>
<proteinExistence type="predicted"/>